<comment type="caution">
    <text evidence="2">The sequence shown here is derived from an EMBL/GenBank/DDBJ whole genome shotgun (WGS) entry which is preliminary data.</text>
</comment>
<sequence>MAKIIMESVEIGRLFLDLKNPRHEEYESEAEVIDYLCRYEDVLPLAKDIATIGINPLELLAVIPEEGTAAKGKSRTYYAAEGNRRLCALKLLDDPDRAPAKLRSQFGVLADEWDPVAQIPCVVFDDRDAVRVWLSRIHEGQQGGIGRKSWSADQSARHSGGNKNKLALWLLDYAQEAGLISAEGRKGKLTTAQRYLGSSALQDALGIDARDLENIRITRPKADFDKLTSKFVDDLQSGYVNSRMNREHHDAYAREMGAVGGITGKREKPHTPEVIKPKATDKPAKPPKRKTPRNIPFDDEISAKLEQLGGDKLQSLYHSICTVPLEPHTPLLAIGVWAFLESLSARAGRTTNTDFPSFFSANRLATYGLETGRGQKAIRQALTHVATSGDVTKHDATAAHYNAPQLVNDMETLKNLIIACADEAAGK</sequence>
<feature type="region of interest" description="Disordered" evidence="1">
    <location>
        <begin position="262"/>
        <end position="296"/>
    </location>
</feature>
<dbReference type="Proteomes" id="UP000078460">
    <property type="component" value="Unassembled WGS sequence"/>
</dbReference>
<evidence type="ECO:0000256" key="1">
    <source>
        <dbReference type="SAM" id="MobiDB-lite"/>
    </source>
</evidence>
<dbReference type="RefSeq" id="WP_062125791.1">
    <property type="nucleotide sequence ID" value="NZ_CP017578.1"/>
</dbReference>
<name>A0A175Y111_9SPHN</name>
<dbReference type="KEGG" id="smy:BJP26_00665"/>
<gene>
    <name evidence="2" type="ORF">AVM11_08715</name>
</gene>
<feature type="compositionally biased region" description="Basic and acidic residues" evidence="1">
    <location>
        <begin position="264"/>
        <end position="284"/>
    </location>
</feature>
<accession>A0A175Y111</accession>
<dbReference type="EMBL" id="LQCK02000045">
    <property type="protein sequence ID" value="KZB94076.1"/>
    <property type="molecule type" value="Genomic_DNA"/>
</dbReference>
<evidence type="ECO:0008006" key="4">
    <source>
        <dbReference type="Google" id="ProtNLM"/>
    </source>
</evidence>
<dbReference type="AlphaFoldDB" id="A0A175Y111"/>
<dbReference type="OrthoDB" id="8266067at2"/>
<keyword evidence="3" id="KW-1185">Reference proteome</keyword>
<reference evidence="2" key="1">
    <citation type="submission" date="2016-03" db="EMBL/GenBank/DDBJ databases">
        <title>Sphingomonas melonis TY, whole genome shotgun sequencing.</title>
        <authorList>
            <person name="Wang H."/>
            <person name="Zhu P."/>
        </authorList>
    </citation>
    <scope>NUCLEOTIDE SEQUENCE [LARGE SCALE GENOMIC DNA]</scope>
    <source>
        <strain evidence="2">TY</strain>
    </source>
</reference>
<evidence type="ECO:0000313" key="2">
    <source>
        <dbReference type="EMBL" id="KZB94076.1"/>
    </source>
</evidence>
<protein>
    <recommendedName>
        <fullName evidence="4">ParB/Sulfiredoxin domain-containing protein</fullName>
    </recommendedName>
</protein>
<evidence type="ECO:0000313" key="3">
    <source>
        <dbReference type="Proteomes" id="UP000078460"/>
    </source>
</evidence>
<organism evidence="2 3">
    <name type="scientific">Sphingomonas melonis TY</name>
    <dbReference type="NCBI Taxonomy" id="621456"/>
    <lineage>
        <taxon>Bacteria</taxon>
        <taxon>Pseudomonadati</taxon>
        <taxon>Pseudomonadota</taxon>
        <taxon>Alphaproteobacteria</taxon>
        <taxon>Sphingomonadales</taxon>
        <taxon>Sphingomonadaceae</taxon>
        <taxon>Sphingomonas</taxon>
    </lineage>
</organism>
<proteinExistence type="predicted"/>